<comment type="caution">
    <text evidence="6">The sequence shown here is derived from an EMBL/GenBank/DDBJ whole genome shotgun (WGS) entry which is preliminary data.</text>
</comment>
<dbReference type="PROSITE" id="PS50850">
    <property type="entry name" value="MFS"/>
    <property type="match status" value="1"/>
</dbReference>
<dbReference type="InterPro" id="IPR020846">
    <property type="entry name" value="MFS_dom"/>
</dbReference>
<evidence type="ECO:0000256" key="4">
    <source>
        <dbReference type="SAM" id="Phobius"/>
    </source>
</evidence>
<dbReference type="InterPro" id="IPR011701">
    <property type="entry name" value="MFS"/>
</dbReference>
<dbReference type="EMBL" id="DRPZ01000086">
    <property type="protein sequence ID" value="HGY09053.1"/>
    <property type="molecule type" value="Genomic_DNA"/>
</dbReference>
<keyword evidence="2 4" id="KW-1133">Transmembrane helix</keyword>
<proteinExistence type="predicted"/>
<keyword evidence="3 4" id="KW-0472">Membrane</keyword>
<evidence type="ECO:0000256" key="2">
    <source>
        <dbReference type="ARBA" id="ARBA00022989"/>
    </source>
</evidence>
<dbReference type="GO" id="GO:0022857">
    <property type="term" value="F:transmembrane transporter activity"/>
    <property type="evidence" value="ECO:0007669"/>
    <property type="project" value="InterPro"/>
</dbReference>
<dbReference type="InterPro" id="IPR036259">
    <property type="entry name" value="MFS_trans_sf"/>
</dbReference>
<organism evidence="6">
    <name type="scientific">Oceanithermus profundus</name>
    <dbReference type="NCBI Taxonomy" id="187137"/>
    <lineage>
        <taxon>Bacteria</taxon>
        <taxon>Thermotogati</taxon>
        <taxon>Deinococcota</taxon>
        <taxon>Deinococci</taxon>
        <taxon>Thermales</taxon>
        <taxon>Thermaceae</taxon>
        <taxon>Oceanithermus</taxon>
    </lineage>
</organism>
<dbReference type="Gene3D" id="1.20.1250.20">
    <property type="entry name" value="MFS general substrate transporter like domains"/>
    <property type="match status" value="2"/>
</dbReference>
<protein>
    <submittedName>
        <fullName evidence="6">MFS transporter</fullName>
    </submittedName>
</protein>
<sequence length="376" mass="39849">MRVPRSVAVLGLVSFFMDVASEMVYPLLPFFLTVVLGAGKETVGLIEGLAEGTASLLKVVGGRLSDRLGVRKPFLIAGYGLPALVRPLLALAVHPGQVLGFRLLDRTGKGLRTAPRDALIADVSREADYGKAYGLHRALDTLGAAVGPLLAFALLPRLGYRGVFWLSLLPAAAAAGVVVFFVRERRVPPAREPLLAAVRQPRYLRFLLASAVFTLGYVSVAFLLLRLGELGLSPRQTTLAYAGYNLLYAALAYPMGTLADRLSPRVATALAMAVYALVFLGWAVAPGVAAGLALFAAYAAFIALFEPARRAYLAQVAPERERAGAIGLFHTVEGVLLFPASAVFGWLWQVHGHVAAFGLAAGLALLGAALLVRPAR</sequence>
<feature type="transmembrane region" description="Helical" evidence="4">
    <location>
        <begin position="203"/>
        <end position="227"/>
    </location>
</feature>
<name>A0A7C4Z4T0_9DEIN</name>
<dbReference type="Pfam" id="PF07690">
    <property type="entry name" value="MFS_1"/>
    <property type="match status" value="1"/>
</dbReference>
<evidence type="ECO:0000256" key="1">
    <source>
        <dbReference type="ARBA" id="ARBA00022692"/>
    </source>
</evidence>
<feature type="domain" description="Major facilitator superfamily (MFS) profile" evidence="5">
    <location>
        <begin position="6"/>
        <end position="376"/>
    </location>
</feature>
<dbReference type="Proteomes" id="UP000885759">
    <property type="component" value="Unassembled WGS sequence"/>
</dbReference>
<reference evidence="6" key="1">
    <citation type="journal article" date="2020" name="mSystems">
        <title>Genome- and Community-Level Interaction Insights into Carbon Utilization and Element Cycling Functions of Hydrothermarchaeota in Hydrothermal Sediment.</title>
        <authorList>
            <person name="Zhou Z."/>
            <person name="Liu Y."/>
            <person name="Xu W."/>
            <person name="Pan J."/>
            <person name="Luo Z.H."/>
            <person name="Li M."/>
        </authorList>
    </citation>
    <scope>NUCLEOTIDE SEQUENCE [LARGE SCALE GENOMIC DNA]</scope>
    <source>
        <strain evidence="6">HyVt-570</strain>
    </source>
</reference>
<evidence type="ECO:0000313" key="6">
    <source>
        <dbReference type="EMBL" id="HGY09053.1"/>
    </source>
</evidence>
<dbReference type="SUPFAM" id="SSF103473">
    <property type="entry name" value="MFS general substrate transporter"/>
    <property type="match status" value="1"/>
</dbReference>
<dbReference type="PANTHER" id="PTHR23518:SF2">
    <property type="entry name" value="MAJOR FACILITATOR SUPERFAMILY TRANSPORTER"/>
    <property type="match status" value="1"/>
</dbReference>
<dbReference type="AlphaFoldDB" id="A0A7C4Z4T0"/>
<evidence type="ECO:0000256" key="3">
    <source>
        <dbReference type="ARBA" id="ARBA00023136"/>
    </source>
</evidence>
<feature type="transmembrane region" description="Helical" evidence="4">
    <location>
        <begin position="239"/>
        <end position="259"/>
    </location>
</feature>
<evidence type="ECO:0000259" key="5">
    <source>
        <dbReference type="PROSITE" id="PS50850"/>
    </source>
</evidence>
<keyword evidence="1 4" id="KW-0812">Transmembrane</keyword>
<dbReference type="PANTHER" id="PTHR23518">
    <property type="entry name" value="C-METHYLTRANSFERASE"/>
    <property type="match status" value="1"/>
</dbReference>
<feature type="transmembrane region" description="Helical" evidence="4">
    <location>
        <begin position="354"/>
        <end position="372"/>
    </location>
</feature>
<feature type="transmembrane region" description="Helical" evidence="4">
    <location>
        <begin position="288"/>
        <end position="305"/>
    </location>
</feature>
<dbReference type="CDD" id="cd17370">
    <property type="entry name" value="MFS_MJ1317_like"/>
    <property type="match status" value="1"/>
</dbReference>
<accession>A0A7C4Z4T0</accession>
<gene>
    <name evidence="6" type="ORF">ENK37_03215</name>
</gene>
<feature type="transmembrane region" description="Helical" evidence="4">
    <location>
        <begin position="326"/>
        <end position="348"/>
    </location>
</feature>
<feature type="transmembrane region" description="Helical" evidence="4">
    <location>
        <begin position="266"/>
        <end position="282"/>
    </location>
</feature>
<feature type="transmembrane region" description="Helical" evidence="4">
    <location>
        <begin position="162"/>
        <end position="182"/>
    </location>
</feature>